<dbReference type="GO" id="GO:0009279">
    <property type="term" value="C:cell outer membrane"/>
    <property type="evidence" value="ECO:0007669"/>
    <property type="project" value="UniProtKB-SubCell"/>
</dbReference>
<comment type="similarity">
    <text evidence="2">Belongs to the MipA/OmpV family.</text>
</comment>
<sequence>MVGSCLAWGARADDSLVIGGDKGYLIGASVVSATGHVGSGGRVSLDLKPMWAFQLGPFRVSRSRANSLMNTGRERLETGLSAEFDWLTDWRLGASLRLDNGRSFDDDEVFRGLPDVPTTLRGRVSTGRPLGERWDWGMNVDHDLLGRNGGMRLGTGVNYRYPLSPRTNWDFSFGGGWGDSRYLRTHYGISTEAAQATGRAPYRLGGGWENVRLGANFETALTDHWVVFGGLEVSRLLGAAARSPLVGRVTTHGLSVGLAYRSK</sequence>
<accession>A0A9X4NSS6</accession>
<evidence type="ECO:0000256" key="3">
    <source>
        <dbReference type="ARBA" id="ARBA00022729"/>
    </source>
</evidence>
<dbReference type="PANTHER" id="PTHR38776:SF1">
    <property type="entry name" value="MLTA-INTERACTING PROTEIN-RELATED"/>
    <property type="match status" value="1"/>
</dbReference>
<evidence type="ECO:0008006" key="8">
    <source>
        <dbReference type="Google" id="ProtNLM"/>
    </source>
</evidence>
<keyword evidence="3" id="KW-0732">Signal</keyword>
<keyword evidence="5" id="KW-0998">Cell outer membrane</keyword>
<evidence type="ECO:0000256" key="5">
    <source>
        <dbReference type="ARBA" id="ARBA00023237"/>
    </source>
</evidence>
<dbReference type="EMBL" id="AOGK01000006">
    <property type="protein sequence ID" value="MDG5975429.1"/>
    <property type="molecule type" value="Genomic_DNA"/>
</dbReference>
<dbReference type="Pfam" id="PF06629">
    <property type="entry name" value="MipA"/>
    <property type="match status" value="1"/>
</dbReference>
<evidence type="ECO:0000313" key="7">
    <source>
        <dbReference type="Proteomes" id="UP001152876"/>
    </source>
</evidence>
<reference evidence="6" key="1">
    <citation type="submission" date="2013-01" db="EMBL/GenBank/DDBJ databases">
        <title>Genome draft of Hydrogenophaga taeniospiralis 2K1.</title>
        <authorList>
            <person name="Gomila M."/>
            <person name="Lalucat J."/>
        </authorList>
    </citation>
    <scope>NUCLEOTIDE SEQUENCE</scope>
    <source>
        <strain evidence="6">CCUG 15921</strain>
    </source>
</reference>
<proteinExistence type="inferred from homology"/>
<name>A0A9X4NSS6_9BURK</name>
<comment type="caution">
    <text evidence="6">The sequence shown here is derived from an EMBL/GenBank/DDBJ whole genome shotgun (WGS) entry which is preliminary data.</text>
</comment>
<gene>
    <name evidence="6" type="ORF">H010_09226</name>
</gene>
<dbReference type="AlphaFoldDB" id="A0A9X4NSS6"/>
<evidence type="ECO:0000313" key="6">
    <source>
        <dbReference type="EMBL" id="MDG5975429.1"/>
    </source>
</evidence>
<comment type="subcellular location">
    <subcellularLocation>
        <location evidence="1">Cell outer membrane</location>
    </subcellularLocation>
</comment>
<evidence type="ECO:0000256" key="2">
    <source>
        <dbReference type="ARBA" id="ARBA00005722"/>
    </source>
</evidence>
<dbReference type="InterPro" id="IPR010583">
    <property type="entry name" value="MipA"/>
</dbReference>
<keyword evidence="4" id="KW-0472">Membrane</keyword>
<dbReference type="Proteomes" id="UP001152876">
    <property type="component" value="Unassembled WGS sequence"/>
</dbReference>
<protein>
    <recommendedName>
        <fullName evidence="8">MipA/OmpV family protein</fullName>
    </recommendedName>
</protein>
<keyword evidence="7" id="KW-1185">Reference proteome</keyword>
<dbReference type="PANTHER" id="PTHR38776">
    <property type="entry name" value="MLTA-INTERACTING PROTEIN-RELATED"/>
    <property type="match status" value="1"/>
</dbReference>
<evidence type="ECO:0000256" key="1">
    <source>
        <dbReference type="ARBA" id="ARBA00004442"/>
    </source>
</evidence>
<organism evidence="6 7">
    <name type="scientific">Hydrogenophaga taeniospiralis CCUG 15921</name>
    <dbReference type="NCBI Taxonomy" id="1281780"/>
    <lineage>
        <taxon>Bacteria</taxon>
        <taxon>Pseudomonadati</taxon>
        <taxon>Pseudomonadota</taxon>
        <taxon>Betaproteobacteria</taxon>
        <taxon>Burkholderiales</taxon>
        <taxon>Comamonadaceae</taxon>
        <taxon>Hydrogenophaga</taxon>
    </lineage>
</organism>
<evidence type="ECO:0000256" key="4">
    <source>
        <dbReference type="ARBA" id="ARBA00023136"/>
    </source>
</evidence>